<dbReference type="EMBL" id="JH993026">
    <property type="protein sequence ID" value="EKX41058.1"/>
    <property type="molecule type" value="Genomic_DNA"/>
</dbReference>
<evidence type="ECO:0000313" key="3">
    <source>
        <dbReference type="Proteomes" id="UP000011087"/>
    </source>
</evidence>
<evidence type="ECO:0000313" key="1">
    <source>
        <dbReference type="EMBL" id="EKX41058.1"/>
    </source>
</evidence>
<sequence length="184" mass="21050">MILRSSMKRLEPIEHQDKFDRLRSQLYGLEHVEFNLSTAFGNAVAISQSSGHQLIGKQTYDSMRAAEKNSERFAKLFKGSIDKILIGSSHRERDAVCQRQIERTDVSLKRYIREFKKQQSKHADGGEEKNHSTSRVSIVSNVNAIPLLEQKIIGRQDSSGNFQAWEGRSIGGRQTNRTKAQWQF</sequence>
<proteinExistence type="predicted"/>
<organism evidence="1">
    <name type="scientific">Guillardia theta (strain CCMP2712)</name>
    <name type="common">Cryptophyte</name>
    <dbReference type="NCBI Taxonomy" id="905079"/>
    <lineage>
        <taxon>Eukaryota</taxon>
        <taxon>Cryptophyceae</taxon>
        <taxon>Pyrenomonadales</taxon>
        <taxon>Geminigeraceae</taxon>
        <taxon>Guillardia</taxon>
    </lineage>
</organism>
<dbReference type="Proteomes" id="UP000011087">
    <property type="component" value="Unassembled WGS sequence"/>
</dbReference>
<reference evidence="1 3" key="1">
    <citation type="journal article" date="2012" name="Nature">
        <title>Algal genomes reveal evolutionary mosaicism and the fate of nucleomorphs.</title>
        <authorList>
            <consortium name="DOE Joint Genome Institute"/>
            <person name="Curtis B.A."/>
            <person name="Tanifuji G."/>
            <person name="Burki F."/>
            <person name="Gruber A."/>
            <person name="Irimia M."/>
            <person name="Maruyama S."/>
            <person name="Arias M.C."/>
            <person name="Ball S.G."/>
            <person name="Gile G.H."/>
            <person name="Hirakawa Y."/>
            <person name="Hopkins J.F."/>
            <person name="Kuo A."/>
            <person name="Rensing S.A."/>
            <person name="Schmutz J."/>
            <person name="Symeonidi A."/>
            <person name="Elias M."/>
            <person name="Eveleigh R.J."/>
            <person name="Herman E.K."/>
            <person name="Klute M.J."/>
            <person name="Nakayama T."/>
            <person name="Obornik M."/>
            <person name="Reyes-Prieto A."/>
            <person name="Armbrust E.V."/>
            <person name="Aves S.J."/>
            <person name="Beiko R.G."/>
            <person name="Coutinho P."/>
            <person name="Dacks J.B."/>
            <person name="Durnford D.G."/>
            <person name="Fast N.M."/>
            <person name="Green B.R."/>
            <person name="Grisdale C.J."/>
            <person name="Hempel F."/>
            <person name="Henrissat B."/>
            <person name="Hoppner M.P."/>
            <person name="Ishida K."/>
            <person name="Kim E."/>
            <person name="Koreny L."/>
            <person name="Kroth P.G."/>
            <person name="Liu Y."/>
            <person name="Malik S.B."/>
            <person name="Maier U.G."/>
            <person name="McRose D."/>
            <person name="Mock T."/>
            <person name="Neilson J.A."/>
            <person name="Onodera N.T."/>
            <person name="Poole A.M."/>
            <person name="Pritham E.J."/>
            <person name="Richards T.A."/>
            <person name="Rocap G."/>
            <person name="Roy S.W."/>
            <person name="Sarai C."/>
            <person name="Schaack S."/>
            <person name="Shirato S."/>
            <person name="Slamovits C.H."/>
            <person name="Spencer D.F."/>
            <person name="Suzuki S."/>
            <person name="Worden A.Z."/>
            <person name="Zauner S."/>
            <person name="Barry K."/>
            <person name="Bell C."/>
            <person name="Bharti A.K."/>
            <person name="Crow J.A."/>
            <person name="Grimwood J."/>
            <person name="Kramer R."/>
            <person name="Lindquist E."/>
            <person name="Lucas S."/>
            <person name="Salamov A."/>
            <person name="McFadden G.I."/>
            <person name="Lane C.E."/>
            <person name="Keeling P.J."/>
            <person name="Gray M.W."/>
            <person name="Grigoriev I.V."/>
            <person name="Archibald J.M."/>
        </authorList>
    </citation>
    <scope>NUCLEOTIDE SEQUENCE</scope>
    <source>
        <strain evidence="1 3">CCMP2712</strain>
    </source>
</reference>
<dbReference type="KEGG" id="gtt:GUITHDRAFT_142230"/>
<dbReference type="EnsemblProtists" id="EKX41058">
    <property type="protein sequence ID" value="EKX41058"/>
    <property type="gene ID" value="GUITHDRAFT_142230"/>
</dbReference>
<name>L1IXQ6_GUITC</name>
<dbReference type="RefSeq" id="XP_005828038.1">
    <property type="nucleotide sequence ID" value="XM_005827981.1"/>
</dbReference>
<reference evidence="2" key="3">
    <citation type="submission" date="2016-03" db="UniProtKB">
        <authorList>
            <consortium name="EnsemblProtists"/>
        </authorList>
    </citation>
    <scope>IDENTIFICATION</scope>
</reference>
<dbReference type="HOGENOM" id="CLU_1470877_0_0_1"/>
<dbReference type="GeneID" id="17297798"/>
<protein>
    <submittedName>
        <fullName evidence="1 2">Uncharacterized protein</fullName>
    </submittedName>
</protein>
<evidence type="ECO:0000313" key="2">
    <source>
        <dbReference type="EnsemblProtists" id="EKX41058"/>
    </source>
</evidence>
<dbReference type="PaxDb" id="55529-EKX41058"/>
<reference evidence="3" key="2">
    <citation type="submission" date="2012-11" db="EMBL/GenBank/DDBJ databases">
        <authorList>
            <person name="Kuo A."/>
            <person name="Curtis B.A."/>
            <person name="Tanifuji G."/>
            <person name="Burki F."/>
            <person name="Gruber A."/>
            <person name="Irimia M."/>
            <person name="Maruyama S."/>
            <person name="Arias M.C."/>
            <person name="Ball S.G."/>
            <person name="Gile G.H."/>
            <person name="Hirakawa Y."/>
            <person name="Hopkins J.F."/>
            <person name="Rensing S.A."/>
            <person name="Schmutz J."/>
            <person name="Symeonidi A."/>
            <person name="Elias M."/>
            <person name="Eveleigh R.J."/>
            <person name="Herman E.K."/>
            <person name="Klute M.J."/>
            <person name="Nakayama T."/>
            <person name="Obornik M."/>
            <person name="Reyes-Prieto A."/>
            <person name="Armbrust E.V."/>
            <person name="Aves S.J."/>
            <person name="Beiko R.G."/>
            <person name="Coutinho P."/>
            <person name="Dacks J.B."/>
            <person name="Durnford D.G."/>
            <person name="Fast N.M."/>
            <person name="Green B.R."/>
            <person name="Grisdale C."/>
            <person name="Hempe F."/>
            <person name="Henrissat B."/>
            <person name="Hoppner M.P."/>
            <person name="Ishida K.-I."/>
            <person name="Kim E."/>
            <person name="Koreny L."/>
            <person name="Kroth P.G."/>
            <person name="Liu Y."/>
            <person name="Malik S.-B."/>
            <person name="Maier U.G."/>
            <person name="McRose D."/>
            <person name="Mock T."/>
            <person name="Neilson J.A."/>
            <person name="Onodera N.T."/>
            <person name="Poole A.M."/>
            <person name="Pritham E.J."/>
            <person name="Richards T.A."/>
            <person name="Rocap G."/>
            <person name="Roy S.W."/>
            <person name="Sarai C."/>
            <person name="Schaack S."/>
            <person name="Shirato S."/>
            <person name="Slamovits C.H."/>
            <person name="Spencer D.F."/>
            <person name="Suzuki S."/>
            <person name="Worden A.Z."/>
            <person name="Zauner S."/>
            <person name="Barry K."/>
            <person name="Bell C."/>
            <person name="Bharti A.K."/>
            <person name="Crow J.A."/>
            <person name="Grimwood J."/>
            <person name="Kramer R."/>
            <person name="Lindquist E."/>
            <person name="Lucas S."/>
            <person name="Salamov A."/>
            <person name="McFadden G.I."/>
            <person name="Lane C.E."/>
            <person name="Keeling P.J."/>
            <person name="Gray M.W."/>
            <person name="Grigoriev I.V."/>
            <person name="Archibald J.M."/>
        </authorList>
    </citation>
    <scope>NUCLEOTIDE SEQUENCE</scope>
    <source>
        <strain evidence="3">CCMP2712</strain>
    </source>
</reference>
<accession>L1IXQ6</accession>
<gene>
    <name evidence="1" type="ORF">GUITHDRAFT_142230</name>
</gene>
<keyword evidence="3" id="KW-1185">Reference proteome</keyword>
<dbReference type="AlphaFoldDB" id="L1IXQ6"/>